<dbReference type="EnsemblMetazoa" id="Aqu2.1.29625_001">
    <property type="protein sequence ID" value="Aqu2.1.29625_001"/>
    <property type="gene ID" value="Aqu2.1.29625"/>
</dbReference>
<sequence length="141" mass="16126">MSVLAASKKFGIPKSTLRDHLKDSSCKIGVGHPTIFFHMEKKQKEEEQRQKKEKNKRKEKKRNRKKGRRKVKKEIKKQRKATPSTKIAKSKSKLLTSAQNVTASISSRSSHSGASEFCQECHLKANNDKELWIGCDSTSNW</sequence>
<proteinExistence type="predicted"/>
<dbReference type="AlphaFoldDB" id="A0A1X7UNQ9"/>
<feature type="region of interest" description="Disordered" evidence="1">
    <location>
        <begin position="39"/>
        <end position="96"/>
    </location>
</feature>
<protein>
    <submittedName>
        <fullName evidence="2">Uncharacterized protein</fullName>
    </submittedName>
</protein>
<dbReference type="InParanoid" id="A0A1X7UNQ9"/>
<evidence type="ECO:0000313" key="2">
    <source>
        <dbReference type="EnsemblMetazoa" id="Aqu2.1.29625_001"/>
    </source>
</evidence>
<dbReference type="Gene3D" id="1.10.10.60">
    <property type="entry name" value="Homeodomain-like"/>
    <property type="match status" value="1"/>
</dbReference>
<feature type="region of interest" description="Disordered" evidence="1">
    <location>
        <begin position="1"/>
        <end position="26"/>
    </location>
</feature>
<name>A0A1X7UNQ9_AMPQE</name>
<feature type="compositionally biased region" description="Basic residues" evidence="1">
    <location>
        <begin position="51"/>
        <end position="80"/>
    </location>
</feature>
<accession>A0A1X7UNQ9</accession>
<feature type="compositionally biased region" description="Basic and acidic residues" evidence="1">
    <location>
        <begin position="39"/>
        <end position="50"/>
    </location>
</feature>
<evidence type="ECO:0000256" key="1">
    <source>
        <dbReference type="SAM" id="MobiDB-lite"/>
    </source>
</evidence>
<organism evidence="2">
    <name type="scientific">Amphimedon queenslandica</name>
    <name type="common">Sponge</name>
    <dbReference type="NCBI Taxonomy" id="400682"/>
    <lineage>
        <taxon>Eukaryota</taxon>
        <taxon>Metazoa</taxon>
        <taxon>Porifera</taxon>
        <taxon>Demospongiae</taxon>
        <taxon>Heteroscleromorpha</taxon>
        <taxon>Haplosclerida</taxon>
        <taxon>Niphatidae</taxon>
        <taxon>Amphimedon</taxon>
    </lineage>
</organism>
<reference evidence="2" key="1">
    <citation type="submission" date="2017-05" db="UniProtKB">
        <authorList>
            <consortium name="EnsemblMetazoa"/>
        </authorList>
    </citation>
    <scope>IDENTIFICATION</scope>
</reference>
<feature type="compositionally biased region" description="Basic and acidic residues" evidence="1">
    <location>
        <begin position="16"/>
        <end position="25"/>
    </location>
</feature>
<feature type="compositionally biased region" description="Polar residues" evidence="1">
    <location>
        <begin position="81"/>
        <end position="96"/>
    </location>
</feature>